<dbReference type="Gene3D" id="3.40.50.300">
    <property type="entry name" value="P-loop containing nucleotide triphosphate hydrolases"/>
    <property type="match status" value="2"/>
</dbReference>
<evidence type="ECO:0000256" key="1">
    <source>
        <dbReference type="ARBA" id="ARBA00022741"/>
    </source>
</evidence>
<feature type="binding site" evidence="3">
    <location>
        <begin position="358"/>
        <end position="362"/>
    </location>
    <ligand>
        <name>ATP</name>
        <dbReference type="ChEBI" id="CHEBI:30616"/>
    </ligand>
</feature>
<dbReference type="GO" id="GO:0009338">
    <property type="term" value="C:exodeoxyribonuclease V complex"/>
    <property type="evidence" value="ECO:0007669"/>
    <property type="project" value="TreeGrafter"/>
</dbReference>
<dbReference type="GO" id="GO:0006281">
    <property type="term" value="P:DNA repair"/>
    <property type="evidence" value="ECO:0007669"/>
    <property type="project" value="InterPro"/>
</dbReference>
<comment type="similarity">
    <text evidence="3">Belongs to the RecD family. RecD2 subfamily.</text>
</comment>
<comment type="caution">
    <text evidence="5">The sequence shown here is derived from an EMBL/GenBank/DDBJ whole genome shotgun (WGS) entry which is preliminary data.</text>
</comment>
<dbReference type="Proteomes" id="UP000566995">
    <property type="component" value="Unassembled WGS sequence"/>
</dbReference>
<dbReference type="SUPFAM" id="SSF47781">
    <property type="entry name" value="RuvA domain 2-like"/>
    <property type="match status" value="1"/>
</dbReference>
<sequence length="738" mass="81234">MDKITGIVDRILHRNDRGFIIFTMLPNNSRFSLTVKGEDAELAEGDVVEVEGTLEMYKGENQLKARSIIPKIPTTPDALHGFLCRLEGIGEKMADRLIKHFGTTLIEVAEKEPKRLREVNGFGPVMSKKLLDGLRDQIGYRSILIFLHGLGMPRRFVKTIYKAYGADAVNKIMSNPYQLVDDVDGIGFITADKIGAQVGIPHNSPKRIACGVHYALGRQCDQTGSTGIPRGELAEAALALLGKSKPAVLPAEVEAGIDDIVERSRAVLMDVDVEYPDGLIKEESVIFPIHLYEAEEGIARNIRRLQLTTTGITGIDSLLEECIDDAQAKINKKLDPVQRQAVKMALSNPVSIITGGPGTGKTTIVTTLLQCLRDTLDYQDDDILLCAPTGKAAKRISETSGLPAYTIHRALEFDPSIGDFTFNEGNWLHAKIVIADESSMKDTQVAYWLIQAVASGARLVLVGDVDQLASVGPGKVLYDLIKSETIPCTRLKEIYRQAKNSAITRIAHMINRGETPDFSVKEPDSDFWFINRPSDESILEEICALVPRMAKFFDVDPFDGVQVITPQRKTVAGMYALNLALQKQQNGANLSRGVKVKQDDMDIVLAPGDKVRHTKNNKGLGVFNGETGRIVEVNTKEKKLKVDFGDKVVEYTLALFDELRLAYAMTIHACQGSEASCVIMPCTMSHRRMLNRSLYYTGITRAKRGFVGVGAIGALRKAAETTCLDVRRTGLQRHLKAV</sequence>
<keyword evidence="3" id="KW-0347">Helicase</keyword>
<dbReference type="InterPro" id="IPR010994">
    <property type="entry name" value="RuvA_2-like"/>
</dbReference>
<dbReference type="EC" id="5.6.2.3" evidence="3"/>
<dbReference type="SUPFAM" id="SSF52540">
    <property type="entry name" value="P-loop containing nucleoside triphosphate hydrolases"/>
    <property type="match status" value="1"/>
</dbReference>
<dbReference type="GO" id="GO:0003677">
    <property type="term" value="F:DNA binding"/>
    <property type="evidence" value="ECO:0007669"/>
    <property type="project" value="UniProtKB-UniRule"/>
</dbReference>
<dbReference type="InterPro" id="IPR029493">
    <property type="entry name" value="RecD2-like_HHH"/>
</dbReference>
<protein>
    <recommendedName>
        <fullName evidence="3">ATP-dependent RecD2 DNA helicase</fullName>
        <ecNumber evidence="3">5.6.2.3</ecNumber>
    </recommendedName>
    <alternativeName>
        <fullName evidence="3">DNA 5'-3' helicase subunit RecD2</fullName>
    </alternativeName>
</protein>
<reference evidence="5 6" key="1">
    <citation type="submission" date="2020-08" db="EMBL/GenBank/DDBJ databases">
        <title>Functional genomics of gut bacteria from endangered species of beetles.</title>
        <authorList>
            <person name="Carlos-Shanley C."/>
        </authorList>
    </citation>
    <scope>NUCLEOTIDE SEQUENCE [LARGE SCALE GENOMIC DNA]</scope>
    <source>
        <strain evidence="5 6">S00179</strain>
    </source>
</reference>
<keyword evidence="1 3" id="KW-0547">Nucleotide-binding</keyword>
<keyword evidence="3 5" id="KW-0378">Hydrolase</keyword>
<dbReference type="AlphaFoldDB" id="A0A7W7KMB1"/>
<evidence type="ECO:0000259" key="4">
    <source>
        <dbReference type="SMART" id="SM00278"/>
    </source>
</evidence>
<accession>A0A7W7KMB1</accession>
<gene>
    <name evidence="3" type="primary">recD2</name>
    <name evidence="5" type="ORF">HNP46_004305</name>
</gene>
<feature type="domain" description="Helix-hairpin-helix DNA-binding motif class 1" evidence="4">
    <location>
        <begin position="114"/>
        <end position="133"/>
    </location>
</feature>
<comment type="function">
    <text evidence="3">DNA-dependent ATPase and ATP-dependent 5'-3' DNA helicase. Has no activity on blunt DNA or DNA with 3'-overhangs, requires at least 10 bases of 5'-ssDNA for helicase activity.</text>
</comment>
<dbReference type="PANTHER" id="PTHR43788:SF6">
    <property type="entry name" value="DNA HELICASE B"/>
    <property type="match status" value="1"/>
</dbReference>
<dbReference type="GO" id="GO:0016787">
    <property type="term" value="F:hydrolase activity"/>
    <property type="evidence" value="ECO:0007669"/>
    <property type="project" value="UniProtKB-KW"/>
</dbReference>
<dbReference type="Pfam" id="PF14490">
    <property type="entry name" value="HHH_RecD2"/>
    <property type="match status" value="1"/>
</dbReference>
<keyword evidence="3" id="KW-0413">Isomerase</keyword>
<dbReference type="GO" id="GO:0017116">
    <property type="term" value="F:single-stranded DNA helicase activity"/>
    <property type="evidence" value="ECO:0007669"/>
    <property type="project" value="TreeGrafter"/>
</dbReference>
<dbReference type="EMBL" id="JACHLI010000018">
    <property type="protein sequence ID" value="MBB4865424.1"/>
    <property type="molecule type" value="Genomic_DNA"/>
</dbReference>
<dbReference type="Pfam" id="PF14520">
    <property type="entry name" value="HHH_5"/>
    <property type="match status" value="1"/>
</dbReference>
<dbReference type="Pfam" id="PF13538">
    <property type="entry name" value="UvrD_C_2"/>
    <property type="match status" value="1"/>
</dbReference>
<dbReference type="CDD" id="cd17933">
    <property type="entry name" value="DEXSc_RecD-like"/>
    <property type="match status" value="1"/>
</dbReference>
<proteinExistence type="inferred from homology"/>
<dbReference type="InterPro" id="IPR006345">
    <property type="entry name" value="RecD2"/>
</dbReference>
<feature type="domain" description="Helix-hairpin-helix DNA-binding motif class 1" evidence="4">
    <location>
        <begin position="178"/>
        <end position="197"/>
    </location>
</feature>
<evidence type="ECO:0000313" key="5">
    <source>
        <dbReference type="EMBL" id="MBB4865424.1"/>
    </source>
</evidence>
<dbReference type="HAMAP" id="MF_01488">
    <property type="entry name" value="RecD2"/>
    <property type="match status" value="1"/>
</dbReference>
<dbReference type="Gene3D" id="1.10.150.20">
    <property type="entry name" value="5' to 3' exonuclease, C-terminal subdomain"/>
    <property type="match status" value="1"/>
</dbReference>
<dbReference type="InterPro" id="IPR041451">
    <property type="entry name" value="RecD2_SH13"/>
</dbReference>
<dbReference type="Pfam" id="PF13245">
    <property type="entry name" value="AAA_19"/>
    <property type="match status" value="1"/>
</dbReference>
<dbReference type="InterPro" id="IPR003583">
    <property type="entry name" value="Hlx-hairpin-Hlx_DNA-bd_motif"/>
</dbReference>
<evidence type="ECO:0000256" key="3">
    <source>
        <dbReference type="HAMAP-Rule" id="MF_01488"/>
    </source>
</evidence>
<keyword evidence="2 3" id="KW-0067">ATP-binding</keyword>
<dbReference type="InterPro" id="IPR027785">
    <property type="entry name" value="UvrD-like_helicase_C"/>
</dbReference>
<dbReference type="Gene3D" id="2.30.30.940">
    <property type="match status" value="1"/>
</dbReference>
<keyword evidence="3" id="KW-0238">DNA-binding</keyword>
<organism evidence="5 6">
    <name type="scientific">Pseudomonas nitroreducens</name>
    <dbReference type="NCBI Taxonomy" id="46680"/>
    <lineage>
        <taxon>Bacteria</taxon>
        <taxon>Pseudomonadati</taxon>
        <taxon>Pseudomonadota</taxon>
        <taxon>Gammaproteobacteria</taxon>
        <taxon>Pseudomonadales</taxon>
        <taxon>Pseudomonadaceae</taxon>
        <taxon>Pseudomonas</taxon>
    </lineage>
</organism>
<dbReference type="Gene3D" id="1.10.10.2220">
    <property type="match status" value="1"/>
</dbReference>
<dbReference type="InterPro" id="IPR050534">
    <property type="entry name" value="Coronavir_polyprotein_1ab"/>
</dbReference>
<dbReference type="SMART" id="SM00278">
    <property type="entry name" value="HhH1"/>
    <property type="match status" value="3"/>
</dbReference>
<feature type="domain" description="Helix-hairpin-helix DNA-binding motif class 1" evidence="4">
    <location>
        <begin position="81"/>
        <end position="100"/>
    </location>
</feature>
<dbReference type="Pfam" id="PF18335">
    <property type="entry name" value="SH3_13"/>
    <property type="match status" value="1"/>
</dbReference>
<dbReference type="NCBIfam" id="TIGR01448">
    <property type="entry name" value="recD_rel"/>
    <property type="match status" value="1"/>
</dbReference>
<dbReference type="PANTHER" id="PTHR43788">
    <property type="entry name" value="DNA2/NAM7 HELICASE FAMILY MEMBER"/>
    <property type="match status" value="1"/>
</dbReference>
<evidence type="ECO:0000256" key="2">
    <source>
        <dbReference type="ARBA" id="ARBA00022840"/>
    </source>
</evidence>
<dbReference type="GO" id="GO:0005524">
    <property type="term" value="F:ATP binding"/>
    <property type="evidence" value="ECO:0007669"/>
    <property type="project" value="UniProtKB-UniRule"/>
</dbReference>
<name>A0A7W7KMB1_PSENT</name>
<evidence type="ECO:0000313" key="6">
    <source>
        <dbReference type="Proteomes" id="UP000566995"/>
    </source>
</evidence>
<dbReference type="InterPro" id="IPR027417">
    <property type="entry name" value="P-loop_NTPase"/>
</dbReference>
<dbReference type="GO" id="GO:0043139">
    <property type="term" value="F:5'-3' DNA helicase activity"/>
    <property type="evidence" value="ECO:0007669"/>
    <property type="project" value="UniProtKB-UniRule"/>
</dbReference>
<dbReference type="CDD" id="cd18809">
    <property type="entry name" value="SF1_C_RecD"/>
    <property type="match status" value="1"/>
</dbReference>
<dbReference type="GO" id="GO:0006310">
    <property type="term" value="P:DNA recombination"/>
    <property type="evidence" value="ECO:0007669"/>
    <property type="project" value="InterPro"/>
</dbReference>
<dbReference type="RefSeq" id="WP_184592900.1">
    <property type="nucleotide sequence ID" value="NZ_JACHLI010000018.1"/>
</dbReference>
<comment type="catalytic activity">
    <reaction evidence="3">
        <text>ATP + H2O = ADP + phosphate + H(+)</text>
        <dbReference type="Rhea" id="RHEA:13065"/>
        <dbReference type="ChEBI" id="CHEBI:15377"/>
        <dbReference type="ChEBI" id="CHEBI:15378"/>
        <dbReference type="ChEBI" id="CHEBI:30616"/>
        <dbReference type="ChEBI" id="CHEBI:43474"/>
        <dbReference type="ChEBI" id="CHEBI:456216"/>
        <dbReference type="EC" id="5.6.2.3"/>
    </reaction>
</comment>